<gene>
    <name evidence="2" type="ORF">H4O21_10000</name>
</gene>
<evidence type="ECO:0000256" key="1">
    <source>
        <dbReference type="SAM" id="Phobius"/>
    </source>
</evidence>
<evidence type="ECO:0000313" key="2">
    <source>
        <dbReference type="EMBL" id="MBB1486943.1"/>
    </source>
</evidence>
<sequence>MQLQDVNKDQYLKLSRMVSIVLIICFASSAMISGQVLVHTMGNPEGGNFYLNLAGVIVGILVTSLVFSFFRNDPRLTDLLYVFRLKRMLARITNRMHHIKQLSQEEHETAWIILRFYYQGLLQVYHLESNEYGYKELEQEQDSFLASVPEHIKTQSLPDMQPELIESTAKLAGK</sequence>
<dbReference type="RefSeq" id="WP_182808726.1">
    <property type="nucleotide sequence ID" value="NZ_JACJFM010000010.1"/>
</dbReference>
<keyword evidence="3" id="KW-1185">Reference proteome</keyword>
<reference evidence="2 3" key="1">
    <citation type="submission" date="2020-08" db="EMBL/GenBank/DDBJ databases">
        <title>Oceanospirillum sp. nov. isolated from marine sediment.</title>
        <authorList>
            <person name="Ji X."/>
        </authorList>
    </citation>
    <scope>NUCLEOTIDE SEQUENCE [LARGE SCALE GENOMIC DNA]</scope>
    <source>
        <strain evidence="2 3">D5</strain>
    </source>
</reference>
<proteinExistence type="predicted"/>
<name>A0A839INA0_9GAMM</name>
<dbReference type="AlphaFoldDB" id="A0A839INA0"/>
<keyword evidence="1" id="KW-1133">Transmembrane helix</keyword>
<dbReference type="Pfam" id="PF11286">
    <property type="entry name" value="DUF3087"/>
    <property type="match status" value="1"/>
</dbReference>
<feature type="transmembrane region" description="Helical" evidence="1">
    <location>
        <begin position="20"/>
        <end position="38"/>
    </location>
</feature>
<keyword evidence="1" id="KW-0812">Transmembrane</keyword>
<feature type="transmembrane region" description="Helical" evidence="1">
    <location>
        <begin position="50"/>
        <end position="70"/>
    </location>
</feature>
<organism evidence="2 3">
    <name type="scientific">Oceanospirillum sediminis</name>
    <dbReference type="NCBI Taxonomy" id="2760088"/>
    <lineage>
        <taxon>Bacteria</taxon>
        <taxon>Pseudomonadati</taxon>
        <taxon>Pseudomonadota</taxon>
        <taxon>Gammaproteobacteria</taxon>
        <taxon>Oceanospirillales</taxon>
        <taxon>Oceanospirillaceae</taxon>
        <taxon>Oceanospirillum</taxon>
    </lineage>
</organism>
<evidence type="ECO:0000313" key="3">
    <source>
        <dbReference type="Proteomes" id="UP000565262"/>
    </source>
</evidence>
<accession>A0A839INA0</accession>
<keyword evidence="1" id="KW-0472">Membrane</keyword>
<dbReference type="Proteomes" id="UP000565262">
    <property type="component" value="Unassembled WGS sequence"/>
</dbReference>
<protein>
    <submittedName>
        <fullName evidence="2">DUF3087 family protein</fullName>
    </submittedName>
</protein>
<dbReference type="EMBL" id="JACJFM010000010">
    <property type="protein sequence ID" value="MBB1486943.1"/>
    <property type="molecule type" value="Genomic_DNA"/>
</dbReference>
<dbReference type="InterPro" id="IPR021438">
    <property type="entry name" value="DUF3087"/>
</dbReference>
<comment type="caution">
    <text evidence="2">The sequence shown here is derived from an EMBL/GenBank/DDBJ whole genome shotgun (WGS) entry which is preliminary data.</text>
</comment>